<accession>A0A317MRL5</accession>
<dbReference type="AlphaFoldDB" id="A0A317MRL5"/>
<dbReference type="PANTHER" id="PTHR42923:SF46">
    <property type="entry name" value="AMINE OXIDASE"/>
    <property type="match status" value="1"/>
</dbReference>
<dbReference type="EMBL" id="QGTJ01000011">
    <property type="protein sequence ID" value="PWV59356.1"/>
    <property type="molecule type" value="Genomic_DNA"/>
</dbReference>
<dbReference type="GO" id="GO:0016491">
    <property type="term" value="F:oxidoreductase activity"/>
    <property type="evidence" value="ECO:0007669"/>
    <property type="project" value="InterPro"/>
</dbReference>
<evidence type="ECO:0000313" key="3">
    <source>
        <dbReference type="Proteomes" id="UP000246569"/>
    </source>
</evidence>
<evidence type="ECO:0000259" key="1">
    <source>
        <dbReference type="Pfam" id="PF01593"/>
    </source>
</evidence>
<proteinExistence type="predicted"/>
<dbReference type="Pfam" id="PF01593">
    <property type="entry name" value="Amino_oxidase"/>
    <property type="match status" value="1"/>
</dbReference>
<sequence length="428" mass="47744">MAKVIVLGAGAMGLATAHHLLKAGHSVDVFEADQVAGGMAAHFDFGGLSIERFYHFVCKPDQPTFELMDELGIGHALRWRDTSMGYFYEGRLYRWGDPLALLAFPHLDLISKLRYAWQMFMATKRKDWRDLDTISAGEWLRRGSGERAWKVLWEKLFTLKFFELSEQVSAAWLWTRIKRVGTSRRNLMQEELGYIDGGSETLVNALVGSISARGGRIHLSTPVQMVELNDGAVRGVVAGGQHVEADHVISTVPMPLIPALIPQMPAALKSRYAQLRNIGAVCVIHKLRRAVTANFWLNTNDPRIEVPGLVEFSNLRDLGDMHIVYVPYYMPQTHPKFSCDDDFFVQESWGYLKLVNPALSDADRLDSAVGRLQYAQPLCPPGFAALLPNINTPIRGLQIADTSSYYPEDRGVSEGARIAKEMAARVGA</sequence>
<dbReference type="Gene3D" id="3.50.50.60">
    <property type="entry name" value="FAD/NAD(P)-binding domain"/>
    <property type="match status" value="1"/>
</dbReference>
<keyword evidence="3" id="KW-1185">Reference proteome</keyword>
<dbReference type="NCBIfam" id="NF005560">
    <property type="entry name" value="PRK07233.1"/>
    <property type="match status" value="1"/>
</dbReference>
<dbReference type="SUPFAM" id="SSF51905">
    <property type="entry name" value="FAD/NAD(P)-binding domain"/>
    <property type="match status" value="1"/>
</dbReference>
<name>A0A317MRL5_9GAMM</name>
<dbReference type="InterPro" id="IPR036188">
    <property type="entry name" value="FAD/NAD-bd_sf"/>
</dbReference>
<dbReference type="Proteomes" id="UP000246569">
    <property type="component" value="Unassembled WGS sequence"/>
</dbReference>
<organism evidence="2 3">
    <name type="scientific">Plasticicumulans acidivorans</name>
    <dbReference type="NCBI Taxonomy" id="886464"/>
    <lineage>
        <taxon>Bacteria</taxon>
        <taxon>Pseudomonadati</taxon>
        <taxon>Pseudomonadota</taxon>
        <taxon>Gammaproteobacteria</taxon>
        <taxon>Candidatus Competibacteraceae</taxon>
        <taxon>Plasticicumulans</taxon>
    </lineage>
</organism>
<protein>
    <submittedName>
        <fullName evidence="2">UDP-galactopyranose mutase</fullName>
    </submittedName>
</protein>
<evidence type="ECO:0000313" key="2">
    <source>
        <dbReference type="EMBL" id="PWV59356.1"/>
    </source>
</evidence>
<reference evidence="2 3" key="1">
    <citation type="submission" date="2018-05" db="EMBL/GenBank/DDBJ databases">
        <title>Genomic Encyclopedia of Type Strains, Phase IV (KMG-IV): sequencing the most valuable type-strain genomes for metagenomic binning, comparative biology and taxonomic classification.</title>
        <authorList>
            <person name="Goeker M."/>
        </authorList>
    </citation>
    <scope>NUCLEOTIDE SEQUENCE [LARGE SCALE GENOMIC DNA]</scope>
    <source>
        <strain evidence="2 3">DSM 23606</strain>
    </source>
</reference>
<dbReference type="OrthoDB" id="9803192at2"/>
<dbReference type="PRINTS" id="PR00419">
    <property type="entry name" value="ADXRDTASE"/>
</dbReference>
<dbReference type="InterPro" id="IPR050464">
    <property type="entry name" value="Zeta_carotene_desat/Oxidored"/>
</dbReference>
<dbReference type="PANTHER" id="PTHR42923">
    <property type="entry name" value="PROTOPORPHYRINOGEN OXIDASE"/>
    <property type="match status" value="1"/>
</dbReference>
<feature type="domain" description="Amine oxidase" evidence="1">
    <location>
        <begin position="13"/>
        <end position="332"/>
    </location>
</feature>
<dbReference type="InterPro" id="IPR002937">
    <property type="entry name" value="Amino_oxidase"/>
</dbReference>
<comment type="caution">
    <text evidence="2">The sequence shown here is derived from an EMBL/GenBank/DDBJ whole genome shotgun (WGS) entry which is preliminary data.</text>
</comment>
<dbReference type="RefSeq" id="WP_110019761.1">
    <property type="nucleotide sequence ID" value="NZ_QGTJ01000011.1"/>
</dbReference>
<gene>
    <name evidence="2" type="ORF">C7443_111128</name>
</gene>